<feature type="transmembrane region" description="Helical" evidence="7">
    <location>
        <begin position="84"/>
        <end position="106"/>
    </location>
</feature>
<dbReference type="EMBL" id="JBHSFW010000004">
    <property type="protein sequence ID" value="MFC4618925.1"/>
    <property type="molecule type" value="Genomic_DNA"/>
</dbReference>
<comment type="subcellular location">
    <subcellularLocation>
        <location evidence="1 7">Cell membrane</location>
        <topology evidence="1 7">Multi-pass membrane protein</topology>
    </subcellularLocation>
</comment>
<dbReference type="SUPFAM" id="SSF161098">
    <property type="entry name" value="MetI-like"/>
    <property type="match status" value="1"/>
</dbReference>
<name>A0ABV9GQK3_9BACL</name>
<dbReference type="PANTHER" id="PTHR43744:SF8">
    <property type="entry name" value="SN-GLYCEROL-3-PHOSPHATE TRANSPORT SYSTEM PERMEASE PROTEIN UGPE"/>
    <property type="match status" value="1"/>
</dbReference>
<dbReference type="Pfam" id="PF00528">
    <property type="entry name" value="BPD_transp_1"/>
    <property type="match status" value="1"/>
</dbReference>
<evidence type="ECO:0000256" key="7">
    <source>
        <dbReference type="RuleBase" id="RU363032"/>
    </source>
</evidence>
<evidence type="ECO:0000259" key="8">
    <source>
        <dbReference type="PROSITE" id="PS50928"/>
    </source>
</evidence>
<feature type="transmembrane region" description="Helical" evidence="7">
    <location>
        <begin position="216"/>
        <end position="239"/>
    </location>
</feature>
<dbReference type="Proteomes" id="UP001596022">
    <property type="component" value="Unassembled WGS sequence"/>
</dbReference>
<keyword evidence="4 7" id="KW-0812">Transmembrane</keyword>
<comment type="similarity">
    <text evidence="7">Belongs to the binding-protein-dependent transport system permease family.</text>
</comment>
<dbReference type="PANTHER" id="PTHR43744">
    <property type="entry name" value="ABC TRANSPORTER PERMEASE PROTEIN MG189-RELATED-RELATED"/>
    <property type="match status" value="1"/>
</dbReference>
<organism evidence="9 10">
    <name type="scientific">Camelliibacillus cellulosilyticus</name>
    <dbReference type="NCBI Taxonomy" id="2174486"/>
    <lineage>
        <taxon>Bacteria</taxon>
        <taxon>Bacillati</taxon>
        <taxon>Bacillota</taxon>
        <taxon>Bacilli</taxon>
        <taxon>Bacillales</taxon>
        <taxon>Sporolactobacillaceae</taxon>
        <taxon>Camelliibacillus</taxon>
    </lineage>
</organism>
<evidence type="ECO:0000256" key="3">
    <source>
        <dbReference type="ARBA" id="ARBA00022475"/>
    </source>
</evidence>
<evidence type="ECO:0000256" key="5">
    <source>
        <dbReference type="ARBA" id="ARBA00022989"/>
    </source>
</evidence>
<protein>
    <submittedName>
        <fullName evidence="9">Carbohydrate ABC transporter permease</fullName>
    </submittedName>
</protein>
<dbReference type="InterPro" id="IPR035906">
    <property type="entry name" value="MetI-like_sf"/>
</dbReference>
<keyword evidence="6 7" id="KW-0472">Membrane</keyword>
<evidence type="ECO:0000313" key="9">
    <source>
        <dbReference type="EMBL" id="MFC4618925.1"/>
    </source>
</evidence>
<dbReference type="PROSITE" id="PS50928">
    <property type="entry name" value="ABC_TM1"/>
    <property type="match status" value="1"/>
</dbReference>
<dbReference type="Gene3D" id="1.10.3720.10">
    <property type="entry name" value="MetI-like"/>
    <property type="match status" value="1"/>
</dbReference>
<evidence type="ECO:0000256" key="2">
    <source>
        <dbReference type="ARBA" id="ARBA00022448"/>
    </source>
</evidence>
<keyword evidence="5 7" id="KW-1133">Transmembrane helix</keyword>
<evidence type="ECO:0000256" key="6">
    <source>
        <dbReference type="ARBA" id="ARBA00023136"/>
    </source>
</evidence>
<keyword evidence="10" id="KW-1185">Reference proteome</keyword>
<evidence type="ECO:0000256" key="1">
    <source>
        <dbReference type="ARBA" id="ARBA00004651"/>
    </source>
</evidence>
<feature type="transmembrane region" description="Helical" evidence="7">
    <location>
        <begin position="159"/>
        <end position="181"/>
    </location>
</feature>
<accession>A0ABV9GQK3</accession>
<feature type="transmembrane region" description="Helical" evidence="7">
    <location>
        <begin position="57"/>
        <end position="77"/>
    </location>
</feature>
<dbReference type="CDD" id="cd06261">
    <property type="entry name" value="TM_PBP2"/>
    <property type="match status" value="1"/>
</dbReference>
<sequence>MSKGEISHNLSAVLKGGQGFAGWSLFPTDPSAHSYEKLLIFSPTFYVMFWNSMKLEFFILLGQLLVAVPAAWGFARLKIPFKNVLFTTYIVLMLMPFQVTMLSNYLTLDKMHLINTQASIILPTIFSTFPVFIMYRFFGQISDSTIEAAQIDGANRFQIFMRIGLPLGYTGIAAAMVIGFLEYWNLIEQPLAFLTDKALWPLSLFLPNIGLDQAEVAFASSIIVLIPSFLVFLAGQDYLEQGIAAMTSKD</sequence>
<comment type="caution">
    <text evidence="9">The sequence shown here is derived from an EMBL/GenBank/DDBJ whole genome shotgun (WGS) entry which is preliminary data.</text>
</comment>
<evidence type="ECO:0000256" key="4">
    <source>
        <dbReference type="ARBA" id="ARBA00022692"/>
    </source>
</evidence>
<feature type="domain" description="ABC transmembrane type-1" evidence="8">
    <location>
        <begin position="49"/>
        <end position="235"/>
    </location>
</feature>
<proteinExistence type="inferred from homology"/>
<gene>
    <name evidence="9" type="ORF">ACFO4N_09310</name>
</gene>
<keyword evidence="3" id="KW-1003">Cell membrane</keyword>
<dbReference type="InterPro" id="IPR000515">
    <property type="entry name" value="MetI-like"/>
</dbReference>
<feature type="transmembrane region" description="Helical" evidence="7">
    <location>
        <begin position="118"/>
        <end position="138"/>
    </location>
</feature>
<keyword evidence="2 7" id="KW-0813">Transport</keyword>
<reference evidence="10" key="1">
    <citation type="journal article" date="2019" name="Int. J. Syst. Evol. Microbiol.">
        <title>The Global Catalogue of Microorganisms (GCM) 10K type strain sequencing project: providing services to taxonomists for standard genome sequencing and annotation.</title>
        <authorList>
            <consortium name="The Broad Institute Genomics Platform"/>
            <consortium name="The Broad Institute Genome Sequencing Center for Infectious Disease"/>
            <person name="Wu L."/>
            <person name="Ma J."/>
        </authorList>
    </citation>
    <scope>NUCLEOTIDE SEQUENCE [LARGE SCALE GENOMIC DNA]</scope>
    <source>
        <strain evidence="10">CGMCC 1.16306</strain>
    </source>
</reference>
<evidence type="ECO:0000313" key="10">
    <source>
        <dbReference type="Proteomes" id="UP001596022"/>
    </source>
</evidence>
<dbReference type="RefSeq" id="WP_376846026.1">
    <property type="nucleotide sequence ID" value="NZ_JBHSFW010000004.1"/>
</dbReference>